<dbReference type="Pfam" id="PF21806">
    <property type="entry name" value="DUF6879"/>
    <property type="match status" value="1"/>
</dbReference>
<organism evidence="2 3">
    <name type="scientific">Saccharopolyspora flava</name>
    <dbReference type="NCBI Taxonomy" id="95161"/>
    <lineage>
        <taxon>Bacteria</taxon>
        <taxon>Bacillati</taxon>
        <taxon>Actinomycetota</taxon>
        <taxon>Actinomycetes</taxon>
        <taxon>Pseudonocardiales</taxon>
        <taxon>Pseudonocardiaceae</taxon>
        <taxon>Saccharopolyspora</taxon>
    </lineage>
</organism>
<sequence length="171" mass="20019">MIVSGEELGRLFDECKRSAWRFECQQTYTMPREQDGIRRWRVGEPQPEDHNIRWHGTVGEIVGSDRSIGRARVVRRPLSEYLRYQLDWGIPGNIEAGEDIRILDVTELDLDLPDQDFWIFDDSIVVHLNFESDGTLINLERIEDPDLTQYLELRERALAHAVPLSEWNART</sequence>
<dbReference type="OrthoDB" id="3821358at2"/>
<proteinExistence type="predicted"/>
<feature type="domain" description="DUF6879" evidence="1">
    <location>
        <begin position="6"/>
        <end position="168"/>
    </location>
</feature>
<reference evidence="3" key="1">
    <citation type="submission" date="2016-10" db="EMBL/GenBank/DDBJ databases">
        <authorList>
            <person name="Varghese N."/>
            <person name="Submissions S."/>
        </authorList>
    </citation>
    <scope>NUCLEOTIDE SEQUENCE [LARGE SCALE GENOMIC DNA]</scope>
    <source>
        <strain evidence="3">DSM 44771</strain>
    </source>
</reference>
<protein>
    <recommendedName>
        <fullName evidence="1">DUF6879 domain-containing protein</fullName>
    </recommendedName>
</protein>
<keyword evidence="3" id="KW-1185">Reference proteome</keyword>
<dbReference type="AlphaFoldDB" id="A0A1I6UIA6"/>
<evidence type="ECO:0000313" key="2">
    <source>
        <dbReference type="EMBL" id="SFT01163.1"/>
    </source>
</evidence>
<name>A0A1I6UIA6_9PSEU</name>
<accession>A0A1I6UIA6</accession>
<gene>
    <name evidence="2" type="ORF">SAMN05660874_04924</name>
</gene>
<dbReference type="EMBL" id="FOZX01000011">
    <property type="protein sequence ID" value="SFT01163.1"/>
    <property type="molecule type" value="Genomic_DNA"/>
</dbReference>
<evidence type="ECO:0000313" key="3">
    <source>
        <dbReference type="Proteomes" id="UP000198852"/>
    </source>
</evidence>
<evidence type="ECO:0000259" key="1">
    <source>
        <dbReference type="Pfam" id="PF21806"/>
    </source>
</evidence>
<dbReference type="Proteomes" id="UP000198852">
    <property type="component" value="Unassembled WGS sequence"/>
</dbReference>
<dbReference type="InterPro" id="IPR049244">
    <property type="entry name" value="DUF6879"/>
</dbReference>
<dbReference type="STRING" id="95161.SAMN05660874_04924"/>